<protein>
    <submittedName>
        <fullName evidence="1">Uncharacterized protein</fullName>
    </submittedName>
</protein>
<name>A0A847RST6_9NEIS</name>
<proteinExistence type="predicted"/>
<keyword evidence="2" id="KW-1185">Reference proteome</keyword>
<comment type="caution">
    <text evidence="1">The sequence shown here is derived from an EMBL/GenBank/DDBJ whole genome shotgun (WGS) entry which is preliminary data.</text>
</comment>
<sequence length="175" mass="20138">MHTPFRDVDHALKFAFAIREYRIEPRNMLSRLVVTEHGAELLPAGPATLTAWDWHAQSALILARVGQLERPLLAYCLAFYSWGAERVVAFAELEQLMMERCGITDRIVVEGLVRRHVNRFRGLKAPTPYSIHKRSGTSRRAIDYLAELIRTELEHLETTLETQLHDYWKETGLVG</sequence>
<dbReference type="RefSeq" id="WP_168875894.1">
    <property type="nucleotide sequence ID" value="NZ_JABAIM010000001.1"/>
</dbReference>
<organism evidence="1 2">
    <name type="scientific">Leeia aquatica</name>
    <dbReference type="NCBI Taxonomy" id="2725557"/>
    <lineage>
        <taxon>Bacteria</taxon>
        <taxon>Pseudomonadati</taxon>
        <taxon>Pseudomonadota</taxon>
        <taxon>Betaproteobacteria</taxon>
        <taxon>Neisseriales</taxon>
        <taxon>Leeiaceae</taxon>
        <taxon>Leeia</taxon>
    </lineage>
</organism>
<accession>A0A847RST6</accession>
<dbReference type="AlphaFoldDB" id="A0A847RST6"/>
<evidence type="ECO:0000313" key="2">
    <source>
        <dbReference type="Proteomes" id="UP000587991"/>
    </source>
</evidence>
<reference evidence="1 2" key="1">
    <citation type="submission" date="2020-04" db="EMBL/GenBank/DDBJ databases">
        <title>Draft genome of Leeia sp. IMCC25680.</title>
        <authorList>
            <person name="Song J."/>
            <person name="Cho J.-C."/>
        </authorList>
    </citation>
    <scope>NUCLEOTIDE SEQUENCE [LARGE SCALE GENOMIC DNA]</scope>
    <source>
        <strain evidence="1 2">IMCC25680</strain>
    </source>
</reference>
<gene>
    <name evidence="1" type="ORF">HF682_03770</name>
</gene>
<dbReference type="EMBL" id="JABAIM010000001">
    <property type="protein sequence ID" value="NLR74270.1"/>
    <property type="molecule type" value="Genomic_DNA"/>
</dbReference>
<dbReference type="Proteomes" id="UP000587991">
    <property type="component" value="Unassembled WGS sequence"/>
</dbReference>
<evidence type="ECO:0000313" key="1">
    <source>
        <dbReference type="EMBL" id="NLR74270.1"/>
    </source>
</evidence>